<reference evidence="2" key="1">
    <citation type="journal article" date="2020" name="Nature">
        <title>Giant virus diversity and host interactions through global metagenomics.</title>
        <authorList>
            <person name="Schulz F."/>
            <person name="Roux S."/>
            <person name="Paez-Espino D."/>
            <person name="Jungbluth S."/>
            <person name="Walsh D.A."/>
            <person name="Denef V.J."/>
            <person name="McMahon K.D."/>
            <person name="Konstantinidis K.T."/>
            <person name="Eloe-Fadrosh E.A."/>
            <person name="Kyrpides N.C."/>
            <person name="Woyke T."/>
        </authorList>
    </citation>
    <scope>NUCLEOTIDE SEQUENCE</scope>
    <source>
        <strain evidence="2">GVMAG-M-3300025138-11</strain>
    </source>
</reference>
<protein>
    <recommendedName>
        <fullName evidence="3">Vint domain-containing protein</fullName>
    </recommendedName>
</protein>
<proteinExistence type="predicted"/>
<feature type="transmembrane region" description="Helical" evidence="1">
    <location>
        <begin position="93"/>
        <end position="111"/>
    </location>
</feature>
<evidence type="ECO:0000256" key="1">
    <source>
        <dbReference type="SAM" id="Phobius"/>
    </source>
</evidence>
<keyword evidence="1" id="KW-0472">Membrane</keyword>
<evidence type="ECO:0008006" key="3">
    <source>
        <dbReference type="Google" id="ProtNLM"/>
    </source>
</evidence>
<feature type="transmembrane region" description="Helical" evidence="1">
    <location>
        <begin position="12"/>
        <end position="30"/>
    </location>
</feature>
<dbReference type="AlphaFoldDB" id="A0A6C0J0N0"/>
<keyword evidence="1" id="KW-1133">Transmembrane helix</keyword>
<evidence type="ECO:0000313" key="2">
    <source>
        <dbReference type="EMBL" id="QHT97203.1"/>
    </source>
</evidence>
<sequence length="486" mass="56693">MLEKILVHWKPLLKILIVIIIFIILYAFIISKSLHKYLIDNWNYFKNKPYIIPISGFIKKNHKMSGYESTKFNLINYLSSMVKKIMALLMKPFYPIFEIIIKLIDYFKNILNRFRVQFKIMRNFLFKMVENIYIRLQNSAATITYSFLKLREGLKKQIGLFKLISWTIANSYYFLYSLVKGPMGQFGKFGEKWGLTASVFTLGAPGAAVWFSTVCFKGDTLITCDNKKKIKIKDITINSILNDFDKVLATLEFDIRDKIIPVFNYNGIIISGDHLVFENNKFIRIKYSKNSQPYYYRDDTLYCIITKSGLIHIENNIFKDYLDTHDPNINNKINTIIEKELNPNQTISNKNKVNDIIWGFSDKTVLNIENKKIAFDKIKIGDTILGDKITGIIKIDGLIVTKYIYKCENNDNLIVSGNVLVKEDDVWIRISQSKNAKIVNCEDNFIHFTTDSNILNINNTQFRDFFECSDYNINNKIDKIVEQSIN</sequence>
<accession>A0A6C0J0N0</accession>
<organism evidence="2">
    <name type="scientific">viral metagenome</name>
    <dbReference type="NCBI Taxonomy" id="1070528"/>
    <lineage>
        <taxon>unclassified sequences</taxon>
        <taxon>metagenomes</taxon>
        <taxon>organismal metagenomes</taxon>
    </lineage>
</organism>
<dbReference type="EMBL" id="MN740273">
    <property type="protein sequence ID" value="QHT97203.1"/>
    <property type="molecule type" value="Genomic_DNA"/>
</dbReference>
<keyword evidence="1" id="KW-0812">Transmembrane</keyword>
<name>A0A6C0J0N0_9ZZZZ</name>
<feature type="transmembrane region" description="Helical" evidence="1">
    <location>
        <begin position="160"/>
        <end position="179"/>
    </location>
</feature>